<name>A0A974I0Q7_XENLA</name>
<dbReference type="PANTHER" id="PTHR21301:SF12">
    <property type="match status" value="1"/>
</dbReference>
<dbReference type="InterPro" id="IPR058912">
    <property type="entry name" value="HTH_animal"/>
</dbReference>
<feature type="domain" description="Helix-turn-helix" evidence="1">
    <location>
        <begin position="15"/>
        <end position="73"/>
    </location>
</feature>
<proteinExistence type="predicted"/>
<dbReference type="EMBL" id="CM004467">
    <property type="protein sequence ID" value="OCT97188.1"/>
    <property type="molecule type" value="Genomic_DNA"/>
</dbReference>
<reference evidence="3" key="1">
    <citation type="journal article" date="2016" name="Nature">
        <title>Genome evolution in the allotetraploid frog Xenopus laevis.</title>
        <authorList>
            <person name="Session A.M."/>
            <person name="Uno Y."/>
            <person name="Kwon T."/>
            <person name="Chapman J.A."/>
            <person name="Toyoda A."/>
            <person name="Takahashi S."/>
            <person name="Fukui A."/>
            <person name="Hikosaka A."/>
            <person name="Suzuki A."/>
            <person name="Kondo M."/>
            <person name="van Heeringen S.J."/>
            <person name="Quigley I."/>
            <person name="Heinz S."/>
            <person name="Ogino H."/>
            <person name="Ochi H."/>
            <person name="Hellsten U."/>
            <person name="Lyons J.B."/>
            <person name="Simakov O."/>
            <person name="Putnam N."/>
            <person name="Stites J."/>
            <person name="Kuroki Y."/>
            <person name="Tanaka T."/>
            <person name="Michiue T."/>
            <person name="Watanabe M."/>
            <person name="Bogdanovic O."/>
            <person name="Lister R."/>
            <person name="Georgiou G."/>
            <person name="Paranjpe S.S."/>
            <person name="van Kruijsbergen I."/>
            <person name="Shu S."/>
            <person name="Carlson J."/>
            <person name="Kinoshita T."/>
            <person name="Ohta Y."/>
            <person name="Mawaribuchi S."/>
            <person name="Jenkins J."/>
            <person name="Grimwood J."/>
            <person name="Schmutz J."/>
            <person name="Mitros T."/>
            <person name="Mozaffari S.V."/>
            <person name="Suzuki Y."/>
            <person name="Haramoto Y."/>
            <person name="Yamamoto T.S."/>
            <person name="Takagi C."/>
            <person name="Heald R."/>
            <person name="Miller K."/>
            <person name="Haudenschild C."/>
            <person name="Kitzman J."/>
            <person name="Nakayama T."/>
            <person name="Izutsu Y."/>
            <person name="Robert J."/>
            <person name="Fortriede J."/>
            <person name="Burns K."/>
            <person name="Lotay V."/>
            <person name="Karimi K."/>
            <person name="Yasuoka Y."/>
            <person name="Dichmann D.S."/>
            <person name="Flajnik M.F."/>
            <person name="Houston D.W."/>
            <person name="Shendure J."/>
            <person name="DuPasquier L."/>
            <person name="Vize P.D."/>
            <person name="Zorn A.M."/>
            <person name="Ito M."/>
            <person name="Marcotte E.M."/>
            <person name="Wallingford J.B."/>
            <person name="Ito Y."/>
            <person name="Asashima M."/>
            <person name="Ueno N."/>
            <person name="Matsuda Y."/>
            <person name="Veenstra G.J."/>
            <person name="Fujiyama A."/>
            <person name="Harland R.M."/>
            <person name="Taira M."/>
            <person name="Rokhsar D.S."/>
        </authorList>
    </citation>
    <scope>NUCLEOTIDE SEQUENCE [LARGE SCALE GENOMIC DNA]</scope>
    <source>
        <strain evidence="3">J</strain>
    </source>
</reference>
<protein>
    <recommendedName>
        <fullName evidence="1">Helix-turn-helix domain-containing protein</fullName>
    </recommendedName>
</protein>
<dbReference type="Pfam" id="PF26215">
    <property type="entry name" value="HTH_animal"/>
    <property type="match status" value="1"/>
</dbReference>
<dbReference type="Proteomes" id="UP000694892">
    <property type="component" value="Chromosome 1S"/>
</dbReference>
<gene>
    <name evidence="2" type="ORF">XELAEV_18009416mg</name>
</gene>
<evidence type="ECO:0000259" key="1">
    <source>
        <dbReference type="Pfam" id="PF26215"/>
    </source>
</evidence>
<dbReference type="AlphaFoldDB" id="A0A974I0Q7"/>
<organism evidence="2 3">
    <name type="scientific">Xenopus laevis</name>
    <name type="common">African clawed frog</name>
    <dbReference type="NCBI Taxonomy" id="8355"/>
    <lineage>
        <taxon>Eukaryota</taxon>
        <taxon>Metazoa</taxon>
        <taxon>Chordata</taxon>
        <taxon>Craniata</taxon>
        <taxon>Vertebrata</taxon>
        <taxon>Euteleostomi</taxon>
        <taxon>Amphibia</taxon>
        <taxon>Batrachia</taxon>
        <taxon>Anura</taxon>
        <taxon>Pipoidea</taxon>
        <taxon>Pipidae</taxon>
        <taxon>Xenopodinae</taxon>
        <taxon>Xenopus</taxon>
        <taxon>Xenopus</taxon>
    </lineage>
</organism>
<dbReference type="PANTHER" id="PTHR21301">
    <property type="entry name" value="REVERSE TRANSCRIPTASE"/>
    <property type="match status" value="1"/>
</dbReference>
<evidence type="ECO:0000313" key="2">
    <source>
        <dbReference type="EMBL" id="OCT97188.1"/>
    </source>
</evidence>
<evidence type="ECO:0000313" key="3">
    <source>
        <dbReference type="Proteomes" id="UP000694892"/>
    </source>
</evidence>
<accession>A0A974I0Q7</accession>
<sequence length="145" mass="16554">MAAVSFLDIMIVNNLLHTSSFHPPALIKALPYSQMLRVKRITSESEELGDSPSSMADRFRERGYIREMVDQAISKVNTNVQREDTIQEKKVFVTKYTTASRFIKHIVQKHWHHLQTDANLGPLCQATPMFAYKRGKKSKGCISES</sequence>